<organism evidence="2 3">
    <name type="scientific">Natronorubrum thiooxidans</name>
    <dbReference type="NCBI Taxonomy" id="308853"/>
    <lineage>
        <taxon>Archaea</taxon>
        <taxon>Methanobacteriati</taxon>
        <taxon>Methanobacteriota</taxon>
        <taxon>Stenosarchaea group</taxon>
        <taxon>Halobacteria</taxon>
        <taxon>Halobacteriales</taxon>
        <taxon>Natrialbaceae</taxon>
        <taxon>Natronorubrum</taxon>
    </lineage>
</organism>
<dbReference type="AlphaFoldDB" id="A0A1N7HCE8"/>
<keyword evidence="3" id="KW-1185">Reference proteome</keyword>
<gene>
    <name evidence="2" type="ORF">SAMN05421752_1612</name>
</gene>
<feature type="region of interest" description="Disordered" evidence="1">
    <location>
        <begin position="141"/>
        <end position="188"/>
    </location>
</feature>
<dbReference type="EMBL" id="FTNR01000061">
    <property type="protein sequence ID" value="SIS22368.1"/>
    <property type="molecule type" value="Genomic_DNA"/>
</dbReference>
<dbReference type="InterPro" id="IPR047655">
    <property type="entry name" value="Transpos_IS630-like"/>
</dbReference>
<evidence type="ECO:0000313" key="2">
    <source>
        <dbReference type="EMBL" id="SIS22368.1"/>
    </source>
</evidence>
<dbReference type="NCBIfam" id="NF033545">
    <property type="entry name" value="transpos_IS630"/>
    <property type="match status" value="1"/>
</dbReference>
<accession>A0A1N7HCE8</accession>
<name>A0A1N7HCE8_9EURY</name>
<proteinExistence type="predicted"/>
<dbReference type="SUPFAM" id="SSF46689">
    <property type="entry name" value="Homeodomain-like"/>
    <property type="match status" value="1"/>
</dbReference>
<evidence type="ECO:0000313" key="3">
    <source>
        <dbReference type="Proteomes" id="UP000185936"/>
    </source>
</evidence>
<dbReference type="STRING" id="308853.SAMN05421752_1612"/>
<feature type="compositionally biased region" description="Basic and acidic residues" evidence="1">
    <location>
        <begin position="145"/>
        <end position="164"/>
    </location>
</feature>
<dbReference type="Proteomes" id="UP000185936">
    <property type="component" value="Unassembled WGS sequence"/>
</dbReference>
<reference evidence="3" key="1">
    <citation type="submission" date="2017-01" db="EMBL/GenBank/DDBJ databases">
        <authorList>
            <person name="Varghese N."/>
            <person name="Submissions S."/>
        </authorList>
    </citation>
    <scope>NUCLEOTIDE SEQUENCE [LARGE SCALE GENOMIC DNA]</scope>
    <source>
        <strain evidence="3">type strain: HArc-</strain>
    </source>
</reference>
<dbReference type="Pfam" id="PF13565">
    <property type="entry name" value="HTH_32"/>
    <property type="match status" value="1"/>
</dbReference>
<evidence type="ECO:0000256" key="1">
    <source>
        <dbReference type="SAM" id="MobiDB-lite"/>
    </source>
</evidence>
<protein>
    <submittedName>
        <fullName evidence="2">Transposase</fullName>
    </submittedName>
</protein>
<dbReference type="InterPro" id="IPR009057">
    <property type="entry name" value="Homeodomain-like_sf"/>
</dbReference>
<sequence length="188" mass="21707">MNNSQRGLLVQHLSEEEIDQAIKSAQEADETRLVRRLCYIKNLYQGDTREQAGRRVGISRSTTRRWALAWNDDGVEGLRPRFGGGRPPKLTSQQWDELCALLEEGQPWTPKQIHALIEDRYNVTYHPAHLSRKLREAGMNYAKPRPMDPRRPDDADEILAERLDQALGEDDPKNEEEKAEPVVFGFFR</sequence>